<evidence type="ECO:0000256" key="2">
    <source>
        <dbReference type="ARBA" id="ARBA00022649"/>
    </source>
</evidence>
<gene>
    <name evidence="9" type="ORF">AVDCRST_MAG77-1906</name>
</gene>
<reference evidence="9" key="1">
    <citation type="submission" date="2020-02" db="EMBL/GenBank/DDBJ databases">
        <authorList>
            <person name="Meier V. D."/>
        </authorList>
    </citation>
    <scope>NUCLEOTIDE SEQUENCE</scope>
    <source>
        <strain evidence="9">AVDCRST_MAG77</strain>
    </source>
</reference>
<evidence type="ECO:0008006" key="10">
    <source>
        <dbReference type="Google" id="ProtNLM"/>
    </source>
</evidence>
<dbReference type="GO" id="GO:0016787">
    <property type="term" value="F:hydrolase activity"/>
    <property type="evidence" value="ECO:0007669"/>
    <property type="project" value="UniProtKB-KW"/>
</dbReference>
<keyword evidence="5" id="KW-0378">Hydrolase</keyword>
<proteinExistence type="inferred from homology"/>
<dbReference type="GO" id="GO:0003729">
    <property type="term" value="F:mRNA binding"/>
    <property type="evidence" value="ECO:0007669"/>
    <property type="project" value="InterPro"/>
</dbReference>
<name>A0A6J4GWX5_9CHLR</name>
<dbReference type="Gene3D" id="3.30.920.30">
    <property type="entry name" value="Hypothetical protein"/>
    <property type="match status" value="1"/>
</dbReference>
<keyword evidence="4" id="KW-0255">Endonuclease</keyword>
<dbReference type="InterPro" id="IPR038570">
    <property type="entry name" value="HicA_sf"/>
</dbReference>
<dbReference type="Pfam" id="PF07927">
    <property type="entry name" value="HicA_toxin"/>
    <property type="match status" value="1"/>
</dbReference>
<organism evidence="9">
    <name type="scientific">uncultured Chloroflexota bacterium</name>
    <dbReference type="NCBI Taxonomy" id="166587"/>
    <lineage>
        <taxon>Bacteria</taxon>
        <taxon>Bacillati</taxon>
        <taxon>Chloroflexota</taxon>
        <taxon>environmental samples</taxon>
    </lineage>
</organism>
<sequence>MPPKIRDLKASLRRAGFTERPGKGSHTVWSHPALQRRITISGGDGDDAKPYQQRDTRDALADVADAGRSN</sequence>
<protein>
    <recommendedName>
        <fullName evidence="10">Type II toxin-antitoxin system HicA family toxin</fullName>
    </recommendedName>
</protein>
<evidence type="ECO:0000313" key="9">
    <source>
        <dbReference type="EMBL" id="CAA9209006.1"/>
    </source>
</evidence>
<evidence type="ECO:0000256" key="5">
    <source>
        <dbReference type="ARBA" id="ARBA00022801"/>
    </source>
</evidence>
<keyword evidence="6" id="KW-0694">RNA-binding</keyword>
<evidence type="ECO:0000256" key="1">
    <source>
        <dbReference type="ARBA" id="ARBA00006620"/>
    </source>
</evidence>
<dbReference type="EMBL" id="CADCTC010000001">
    <property type="protein sequence ID" value="CAA9209006.1"/>
    <property type="molecule type" value="Genomic_DNA"/>
</dbReference>
<dbReference type="InterPro" id="IPR012933">
    <property type="entry name" value="HicA_mRNA_interferase"/>
</dbReference>
<keyword evidence="7" id="KW-0346">Stress response</keyword>
<comment type="similarity">
    <text evidence="1">Belongs to the HicA mRNA interferase family.</text>
</comment>
<evidence type="ECO:0000256" key="6">
    <source>
        <dbReference type="ARBA" id="ARBA00022884"/>
    </source>
</evidence>
<evidence type="ECO:0000256" key="4">
    <source>
        <dbReference type="ARBA" id="ARBA00022759"/>
    </source>
</evidence>
<keyword evidence="2" id="KW-1277">Toxin-antitoxin system</keyword>
<evidence type="ECO:0000256" key="7">
    <source>
        <dbReference type="ARBA" id="ARBA00023016"/>
    </source>
</evidence>
<keyword evidence="3" id="KW-0540">Nuclease</keyword>
<feature type="region of interest" description="Disordered" evidence="8">
    <location>
        <begin position="13"/>
        <end position="70"/>
    </location>
</feature>
<dbReference type="AlphaFoldDB" id="A0A6J4GWX5"/>
<feature type="compositionally biased region" description="Basic and acidic residues" evidence="8">
    <location>
        <begin position="46"/>
        <end position="60"/>
    </location>
</feature>
<dbReference type="SUPFAM" id="SSF54786">
    <property type="entry name" value="YcfA/nrd intein domain"/>
    <property type="match status" value="1"/>
</dbReference>
<feature type="compositionally biased region" description="Basic and acidic residues" evidence="8">
    <location>
        <begin position="13"/>
        <end position="22"/>
    </location>
</feature>
<accession>A0A6J4GWX5</accession>
<evidence type="ECO:0000256" key="3">
    <source>
        <dbReference type="ARBA" id="ARBA00022722"/>
    </source>
</evidence>
<evidence type="ECO:0000256" key="8">
    <source>
        <dbReference type="SAM" id="MobiDB-lite"/>
    </source>
</evidence>
<dbReference type="GO" id="GO:0004519">
    <property type="term" value="F:endonuclease activity"/>
    <property type="evidence" value="ECO:0007669"/>
    <property type="project" value="UniProtKB-KW"/>
</dbReference>